<evidence type="ECO:0000313" key="4">
    <source>
        <dbReference type="Proteomes" id="UP001068021"/>
    </source>
</evidence>
<dbReference type="Proteomes" id="UP001074446">
    <property type="component" value="Unassembled WGS sequence"/>
</dbReference>
<proteinExistence type="predicted"/>
<feature type="transmembrane region" description="Helical" evidence="1">
    <location>
        <begin position="211"/>
        <end position="229"/>
    </location>
</feature>
<accession>A0A9E4ZTV9</accession>
<keyword evidence="1" id="KW-0472">Membrane</keyword>
<feature type="transmembrane region" description="Helical" evidence="1">
    <location>
        <begin position="158"/>
        <end position="174"/>
    </location>
</feature>
<feature type="transmembrane region" description="Helical" evidence="1">
    <location>
        <begin position="307"/>
        <end position="329"/>
    </location>
</feature>
<evidence type="ECO:0000313" key="2">
    <source>
        <dbReference type="EMBL" id="MCZ3365527.1"/>
    </source>
</evidence>
<feature type="transmembrane region" description="Helical" evidence="1">
    <location>
        <begin position="396"/>
        <end position="417"/>
    </location>
</feature>
<keyword evidence="1" id="KW-0812">Transmembrane</keyword>
<protein>
    <recommendedName>
        <fullName evidence="5">Glycosyltransferase RgtA/B/C/D-like domain-containing protein</fullName>
    </recommendedName>
</protein>
<feature type="transmembrane region" description="Helical" evidence="1">
    <location>
        <begin position="81"/>
        <end position="104"/>
    </location>
</feature>
<dbReference type="Proteomes" id="UP001068021">
    <property type="component" value="Unassembled WGS sequence"/>
</dbReference>
<name>A0A9E4ZTV9_9EURY</name>
<feature type="transmembrane region" description="Helical" evidence="1">
    <location>
        <begin position="364"/>
        <end position="384"/>
    </location>
</feature>
<evidence type="ECO:0008006" key="5">
    <source>
        <dbReference type="Google" id="ProtNLM"/>
    </source>
</evidence>
<keyword evidence="4" id="KW-1185">Reference proteome</keyword>
<sequence>MDKVNHRFILALLIYLILGIATLFLLKDYQYPLNPDAISYICISQKYVSGDFSNAINGYWGPLFSWLLVPFAFFGSKPLQLVYLSEILSFIIGFFTLLGVRLLSYKFEIEEKIRTVLMFLMVVSVIYFWLRSVFADLLLLCVLIYYLNLIFSRKYQNNVIYGVGCGILGAMAYFSKSYALPFFVTSYLLFNFVYYINGISRKEKKKILKNFLLGLIVFFTISGIWIGIISHKYDEFTFGTTGDYNQKLVGPDYQGQHLIYSELLKPPNKAAISAWEDPTFIKMNSWDPLKLWNYQLNLIWENFKDTINIYLSFSFLSIIIIFMAILMYVRQPKDQILRRNILYPLLAIGLYTAGYLLILVEDRYLWIVYILLLLMGSYLLTFLFKNPFFNNKRKNIFLVAFILLFSVTFAVNFVGAINGTPNAEGVYQLSQTLKNEYNVHGNIASNDQWRKSLYIAYFTGSKYYGQTGKNISSSDLEGELKKNNIDFYIVWGISGNSSIPNGYKEVTGGKIPDLKVYSLKSY</sequence>
<dbReference type="EMBL" id="JAPVES010000030">
    <property type="protein sequence ID" value="MCZ3373279.1"/>
    <property type="molecule type" value="Genomic_DNA"/>
</dbReference>
<keyword evidence="1" id="KW-1133">Transmembrane helix</keyword>
<feature type="transmembrane region" description="Helical" evidence="1">
    <location>
        <begin position="56"/>
        <end position="74"/>
    </location>
</feature>
<dbReference type="EMBL" id="JAPVER010000020">
    <property type="protein sequence ID" value="MCZ3365527.1"/>
    <property type="molecule type" value="Genomic_DNA"/>
</dbReference>
<feature type="transmembrane region" description="Helical" evidence="1">
    <location>
        <begin position="7"/>
        <end position="26"/>
    </location>
</feature>
<dbReference type="RefSeq" id="WP_052375847.1">
    <property type="nucleotide sequence ID" value="NZ_JAPVER010000020.1"/>
</dbReference>
<feature type="transmembrane region" description="Helical" evidence="1">
    <location>
        <begin position="116"/>
        <end position="146"/>
    </location>
</feature>
<gene>
    <name evidence="3" type="ORF">O3H35_11595</name>
    <name evidence="2" type="ORF">O3H54_06490</name>
</gene>
<organism evidence="2 4">
    <name type="scientific">Methanobacterium veterum</name>
    <dbReference type="NCBI Taxonomy" id="408577"/>
    <lineage>
        <taxon>Archaea</taxon>
        <taxon>Methanobacteriati</taxon>
        <taxon>Methanobacteriota</taxon>
        <taxon>Methanomada group</taxon>
        <taxon>Methanobacteria</taxon>
        <taxon>Methanobacteriales</taxon>
        <taxon>Methanobacteriaceae</taxon>
        <taxon>Methanobacterium</taxon>
    </lineage>
</organism>
<feature type="transmembrane region" description="Helical" evidence="1">
    <location>
        <begin position="180"/>
        <end position="199"/>
    </location>
</feature>
<evidence type="ECO:0000313" key="3">
    <source>
        <dbReference type="EMBL" id="MCZ3373279.1"/>
    </source>
</evidence>
<comment type="caution">
    <text evidence="2">The sequence shown here is derived from an EMBL/GenBank/DDBJ whole genome shotgun (WGS) entry which is preliminary data.</text>
</comment>
<feature type="transmembrane region" description="Helical" evidence="1">
    <location>
        <begin position="341"/>
        <end position="358"/>
    </location>
</feature>
<reference evidence="2" key="1">
    <citation type="submission" date="2022-12" db="EMBL/GenBank/DDBJ databases">
        <title>Reclassification of two methanogenic archaea species isolated from the Kolyma lowland permafrost.</title>
        <authorList>
            <person name="Trubitsyn V.E."/>
            <person name="Rivkina E.M."/>
            <person name="Shcherbakova V.A."/>
        </authorList>
    </citation>
    <scope>NUCLEOTIDE SEQUENCE</scope>
    <source>
        <strain evidence="2">M2</strain>
        <strain evidence="3">MK4</strain>
    </source>
</reference>
<dbReference type="AlphaFoldDB" id="A0A9E4ZTV9"/>
<evidence type="ECO:0000256" key="1">
    <source>
        <dbReference type="SAM" id="Phobius"/>
    </source>
</evidence>